<accession>A0AAV1AIB0</accession>
<dbReference type="Proteomes" id="UP001157006">
    <property type="component" value="Chromosome 4"/>
</dbReference>
<evidence type="ECO:0000256" key="1">
    <source>
        <dbReference type="SAM" id="MobiDB-lite"/>
    </source>
</evidence>
<gene>
    <name evidence="2" type="ORF">VFH_IV161800</name>
</gene>
<feature type="region of interest" description="Disordered" evidence="1">
    <location>
        <begin position="1"/>
        <end position="42"/>
    </location>
</feature>
<proteinExistence type="predicted"/>
<dbReference type="AlphaFoldDB" id="A0AAV1AIB0"/>
<keyword evidence="3" id="KW-1185">Reference proteome</keyword>
<sequence length="125" mass="13980">MSHGLSQNASVDQTASQKATPSNMKFRKLKSQSEGEGCTHCGNAKQTHEICFKLHEYPDWWDEYKAKKPHEAAAKSGLGRAAITHTEPQLSLLPQLESFNVPTQNYGSSTHNSGYSNQGDHWSWY</sequence>
<feature type="compositionally biased region" description="Polar residues" evidence="1">
    <location>
        <begin position="1"/>
        <end position="23"/>
    </location>
</feature>
<protein>
    <submittedName>
        <fullName evidence="2">Uncharacterized protein</fullName>
    </submittedName>
</protein>
<organism evidence="2 3">
    <name type="scientific">Vicia faba</name>
    <name type="common">Broad bean</name>
    <name type="synonym">Faba vulgaris</name>
    <dbReference type="NCBI Taxonomy" id="3906"/>
    <lineage>
        <taxon>Eukaryota</taxon>
        <taxon>Viridiplantae</taxon>
        <taxon>Streptophyta</taxon>
        <taxon>Embryophyta</taxon>
        <taxon>Tracheophyta</taxon>
        <taxon>Spermatophyta</taxon>
        <taxon>Magnoliopsida</taxon>
        <taxon>eudicotyledons</taxon>
        <taxon>Gunneridae</taxon>
        <taxon>Pentapetalae</taxon>
        <taxon>rosids</taxon>
        <taxon>fabids</taxon>
        <taxon>Fabales</taxon>
        <taxon>Fabaceae</taxon>
        <taxon>Papilionoideae</taxon>
        <taxon>50 kb inversion clade</taxon>
        <taxon>NPAAA clade</taxon>
        <taxon>Hologalegina</taxon>
        <taxon>IRL clade</taxon>
        <taxon>Fabeae</taxon>
        <taxon>Vicia</taxon>
    </lineage>
</organism>
<dbReference type="EMBL" id="OX451739">
    <property type="protein sequence ID" value="CAI8610016.1"/>
    <property type="molecule type" value="Genomic_DNA"/>
</dbReference>
<reference evidence="2 3" key="1">
    <citation type="submission" date="2023-01" db="EMBL/GenBank/DDBJ databases">
        <authorList>
            <person name="Kreplak J."/>
        </authorList>
    </citation>
    <scope>NUCLEOTIDE SEQUENCE [LARGE SCALE GENOMIC DNA]</scope>
</reference>
<evidence type="ECO:0000313" key="2">
    <source>
        <dbReference type="EMBL" id="CAI8610016.1"/>
    </source>
</evidence>
<evidence type="ECO:0000313" key="3">
    <source>
        <dbReference type="Proteomes" id="UP001157006"/>
    </source>
</evidence>
<feature type="region of interest" description="Disordered" evidence="1">
    <location>
        <begin position="103"/>
        <end position="125"/>
    </location>
</feature>
<name>A0AAV1AIB0_VICFA</name>